<dbReference type="OrthoDB" id="6431331at2759"/>
<evidence type="ECO:0000259" key="4">
    <source>
        <dbReference type="Pfam" id="PF00561"/>
    </source>
</evidence>
<reference evidence="5 6" key="1">
    <citation type="submission" date="2015-01" db="EMBL/GenBank/DDBJ databases">
        <title>The Genome Sequence of Cladophialophora immunda CBS83496.</title>
        <authorList>
            <consortium name="The Broad Institute Genomics Platform"/>
            <person name="Cuomo C."/>
            <person name="de Hoog S."/>
            <person name="Gorbushina A."/>
            <person name="Stielow B."/>
            <person name="Teixiera M."/>
            <person name="Abouelleil A."/>
            <person name="Chapman S.B."/>
            <person name="Priest M."/>
            <person name="Young S.K."/>
            <person name="Wortman J."/>
            <person name="Nusbaum C."/>
            <person name="Birren B."/>
        </authorList>
    </citation>
    <scope>NUCLEOTIDE SEQUENCE [LARGE SCALE GENOMIC DNA]</scope>
    <source>
        <strain evidence="5 6">CBS 83496</strain>
    </source>
</reference>
<feature type="transmembrane region" description="Helical" evidence="3">
    <location>
        <begin position="246"/>
        <end position="269"/>
    </location>
</feature>
<dbReference type="RefSeq" id="XP_016247592.1">
    <property type="nucleotide sequence ID" value="XM_016394173.1"/>
</dbReference>
<keyword evidence="3" id="KW-1133">Transmembrane helix</keyword>
<dbReference type="Pfam" id="PF00561">
    <property type="entry name" value="Abhydrolase_1"/>
    <property type="match status" value="1"/>
</dbReference>
<dbReference type="InterPro" id="IPR000073">
    <property type="entry name" value="AB_hydrolase_1"/>
</dbReference>
<name>A0A0D1ZHD6_9EURO</name>
<dbReference type="PRINTS" id="PR00412">
    <property type="entry name" value="EPOXHYDRLASE"/>
</dbReference>
<dbReference type="EMBL" id="KN847043">
    <property type="protein sequence ID" value="KIW27376.1"/>
    <property type="molecule type" value="Genomic_DNA"/>
</dbReference>
<keyword evidence="6" id="KW-1185">Reference proteome</keyword>
<feature type="domain" description="AB hydrolase-1" evidence="4">
    <location>
        <begin position="93"/>
        <end position="212"/>
    </location>
</feature>
<evidence type="ECO:0000313" key="6">
    <source>
        <dbReference type="Proteomes" id="UP000054466"/>
    </source>
</evidence>
<dbReference type="AlphaFoldDB" id="A0A0D1ZHD6"/>
<dbReference type="InterPro" id="IPR029058">
    <property type="entry name" value="AB_hydrolase_fold"/>
</dbReference>
<gene>
    <name evidence="5" type="ORF">PV07_07119</name>
</gene>
<evidence type="ECO:0000256" key="2">
    <source>
        <dbReference type="ARBA" id="ARBA00038334"/>
    </source>
</evidence>
<evidence type="ECO:0000256" key="3">
    <source>
        <dbReference type="SAM" id="Phobius"/>
    </source>
</evidence>
<sequence length="496" mass="55440">MASSFLGRLFGQVSFYSFGFFNWCLFLGLFVKNGTFFRKDTEQDKLQFAIERDRFWNLTKSPFPGFKHFFYTLRNGLRLHYISNRDGASQGNLVIFFHGFPDSSMMWRHLMQEPAMPIHDATLVCVDLPGYGGSDSFKKYDTEVLEALTEFVVAMRDRYIPAEDSDETSTFIVGHDWGCVLGFRLAAEAASLADRFILTNAPHVELAFANKNRILNSASKIFKQFKQSPKQNFGCLSKALKTLKPLMVQTLLMGYIFAFHLPSIFVRYLGVAGNYSFIRGANWSSYAKGSKEYRAQECMASSFGPGPEECNTSIPAVNNLPNTTNGEAQADSYGPSVLQRAQSPQEAFWNMTGYYRDGVGWRPWTKSLEAITDLYALETSASESSSPGRRRSSVSQSLFVDQYKGSLKAPTYILWGEKDQACSKPICLDGIGDYLGRDSEVTILPRSGHWTPVQKEARPALATVIGLFAGAGARPVAKMTTEVQKVYEGAVLMVKK</sequence>
<keyword evidence="1" id="KW-0378">Hydrolase</keyword>
<dbReference type="HOGENOM" id="CLU_046024_0_0_1"/>
<dbReference type="STRING" id="569365.A0A0D1ZHD6"/>
<evidence type="ECO:0000313" key="5">
    <source>
        <dbReference type="EMBL" id="KIW27376.1"/>
    </source>
</evidence>
<keyword evidence="3" id="KW-0812">Transmembrane</keyword>
<dbReference type="InterPro" id="IPR000639">
    <property type="entry name" value="Epox_hydrolase-like"/>
</dbReference>
<feature type="transmembrane region" description="Helical" evidence="3">
    <location>
        <begin position="13"/>
        <end position="31"/>
    </location>
</feature>
<dbReference type="PANTHER" id="PTHR43329">
    <property type="entry name" value="EPOXIDE HYDROLASE"/>
    <property type="match status" value="1"/>
</dbReference>
<dbReference type="Proteomes" id="UP000054466">
    <property type="component" value="Unassembled WGS sequence"/>
</dbReference>
<evidence type="ECO:0000256" key="1">
    <source>
        <dbReference type="ARBA" id="ARBA00022801"/>
    </source>
</evidence>
<dbReference type="Gene3D" id="3.40.50.1820">
    <property type="entry name" value="alpha/beta hydrolase"/>
    <property type="match status" value="1"/>
</dbReference>
<dbReference type="VEuPathDB" id="FungiDB:PV07_07119"/>
<keyword evidence="3" id="KW-0472">Membrane</keyword>
<accession>A0A0D1ZHD6</accession>
<protein>
    <recommendedName>
        <fullName evidence="4">AB hydrolase-1 domain-containing protein</fullName>
    </recommendedName>
</protein>
<dbReference type="GeneID" id="27346313"/>
<proteinExistence type="inferred from homology"/>
<comment type="similarity">
    <text evidence="2">Belongs to the AB hydrolase superfamily. Epoxide hydrolase family.</text>
</comment>
<organism evidence="5 6">
    <name type="scientific">Cladophialophora immunda</name>
    <dbReference type="NCBI Taxonomy" id="569365"/>
    <lineage>
        <taxon>Eukaryota</taxon>
        <taxon>Fungi</taxon>
        <taxon>Dikarya</taxon>
        <taxon>Ascomycota</taxon>
        <taxon>Pezizomycotina</taxon>
        <taxon>Eurotiomycetes</taxon>
        <taxon>Chaetothyriomycetidae</taxon>
        <taxon>Chaetothyriales</taxon>
        <taxon>Herpotrichiellaceae</taxon>
        <taxon>Cladophialophora</taxon>
    </lineage>
</organism>
<dbReference type="SUPFAM" id="SSF53474">
    <property type="entry name" value="alpha/beta-Hydrolases"/>
    <property type="match status" value="1"/>
</dbReference>
<dbReference type="GO" id="GO:0016787">
    <property type="term" value="F:hydrolase activity"/>
    <property type="evidence" value="ECO:0007669"/>
    <property type="project" value="UniProtKB-KW"/>
</dbReference>